<dbReference type="PANTHER" id="PTHR30108:SF17">
    <property type="entry name" value="FERULIC ACID DECARBOXYLASE 1"/>
    <property type="match status" value="1"/>
</dbReference>
<protein>
    <submittedName>
        <fullName evidence="4">Beta subunit of phenylphosphate carboxylase</fullName>
    </submittedName>
</protein>
<name>A0A445MSD7_9BACT</name>
<evidence type="ECO:0000259" key="2">
    <source>
        <dbReference type="Pfam" id="PF20695"/>
    </source>
</evidence>
<evidence type="ECO:0000313" key="4">
    <source>
        <dbReference type="EMBL" id="SPD72377.1"/>
    </source>
</evidence>
<dbReference type="EMBL" id="OJIN01000037">
    <property type="protein sequence ID" value="SPD72377.1"/>
    <property type="molecule type" value="Genomic_DNA"/>
</dbReference>
<dbReference type="PANTHER" id="PTHR30108">
    <property type="entry name" value="3-OCTAPRENYL-4-HYDROXYBENZOATE CARBOXY-LYASE-RELATED"/>
    <property type="match status" value="1"/>
</dbReference>
<dbReference type="InterPro" id="IPR049383">
    <property type="entry name" value="UbiD-like_N"/>
</dbReference>
<dbReference type="SUPFAM" id="SSF50475">
    <property type="entry name" value="FMN-binding split barrel"/>
    <property type="match status" value="1"/>
</dbReference>
<dbReference type="AlphaFoldDB" id="A0A445MSD7"/>
<feature type="domain" description="3-octaprenyl-4-hydroxybenzoate carboxy-lyase-like N-terminal" evidence="2">
    <location>
        <begin position="10"/>
        <end position="92"/>
    </location>
</feature>
<reference evidence="4" key="1">
    <citation type="submission" date="2018-01" db="EMBL/GenBank/DDBJ databases">
        <authorList>
            <person name="Regsiter A."/>
            <person name="William W."/>
        </authorList>
    </citation>
    <scope>NUCLEOTIDE SEQUENCE</scope>
    <source>
        <strain evidence="4">TRIP AH-1</strain>
    </source>
</reference>
<evidence type="ECO:0000259" key="1">
    <source>
        <dbReference type="Pfam" id="PF01977"/>
    </source>
</evidence>
<dbReference type="InterPro" id="IPR002830">
    <property type="entry name" value="UbiD"/>
</dbReference>
<dbReference type="GO" id="GO:0046281">
    <property type="term" value="P:cinnamic acid catabolic process"/>
    <property type="evidence" value="ECO:0007669"/>
    <property type="project" value="TreeGrafter"/>
</dbReference>
<dbReference type="GO" id="GO:0033494">
    <property type="term" value="P:ferulate metabolic process"/>
    <property type="evidence" value="ECO:0007669"/>
    <property type="project" value="TreeGrafter"/>
</dbReference>
<dbReference type="GO" id="GO:0016831">
    <property type="term" value="F:carboxy-lyase activity"/>
    <property type="evidence" value="ECO:0007669"/>
    <property type="project" value="InterPro"/>
</dbReference>
<dbReference type="NCBIfam" id="TIGR00148">
    <property type="entry name" value="UbiD family decarboxylase"/>
    <property type="match status" value="1"/>
</dbReference>
<organism evidence="4">
    <name type="scientific">uncultured Desulfobacterium sp</name>
    <dbReference type="NCBI Taxonomy" id="201089"/>
    <lineage>
        <taxon>Bacteria</taxon>
        <taxon>Pseudomonadati</taxon>
        <taxon>Thermodesulfobacteriota</taxon>
        <taxon>Desulfobacteria</taxon>
        <taxon>Desulfobacterales</taxon>
        <taxon>Desulfobacteriaceae</taxon>
        <taxon>Desulfobacterium</taxon>
        <taxon>environmental samples</taxon>
    </lineage>
</organism>
<dbReference type="GO" id="GO:0005737">
    <property type="term" value="C:cytoplasm"/>
    <property type="evidence" value="ECO:0007669"/>
    <property type="project" value="TreeGrafter"/>
</dbReference>
<dbReference type="Pfam" id="PF20695">
    <property type="entry name" value="UbiD_N"/>
    <property type="match status" value="1"/>
</dbReference>
<dbReference type="Pfam" id="PF20696">
    <property type="entry name" value="UbiD_C"/>
    <property type="match status" value="1"/>
</dbReference>
<dbReference type="Gene3D" id="3.40.1670.10">
    <property type="entry name" value="UbiD C-terminal domain-like"/>
    <property type="match status" value="1"/>
</dbReference>
<dbReference type="SUPFAM" id="SSF143968">
    <property type="entry name" value="UbiD C-terminal domain-like"/>
    <property type="match status" value="1"/>
</dbReference>
<accession>A0A445MSD7</accession>
<dbReference type="Pfam" id="PF01977">
    <property type="entry name" value="UbiD"/>
    <property type="match status" value="1"/>
</dbReference>
<gene>
    <name evidence="4" type="ORF">PITCH_A1310006</name>
</gene>
<sequence>MGLKDLRGWIDLLHQEDEIREVTCEVDWSLEIAQIETKLREKEGGPALLFSNIKGYHETLGRKFFIGSLGSYSKIALALGLPKDTPPTKIIEVQREKTANPIKPSLVLSGPVKQNIVKGEAINLFEFPVLKSHEMDGGRYISTFNGVVTKDPGTEWTNVGLYRGMAHEDGKSIGVLLAMATHWGMMASKYAQMGKEMEVAFVFGGDPLIPYVACSPYLPYVCEYDILGGLRGEPVELVKCETVDLHVPAHAEIVIEGTISLDPKDFRSEGTFGEYTGFYGGLKSPKPSVDISCITFRDDPILQGSVEGPPFDEGALVHSITASSFALDYLNTNCIIPGVLDAWCPPVTHGNDVFVKIKKQYQGQAKQIAAALWGATLWWFKNVFVFDDDIDIHDYDHLLWAFSWRVWDYDEDLAVLRGSQGGILDPSTPPEFKDPVKMGGAGRWNRLCIDATKDWRLDPVKEWAGERFPPSNRYLPTPDKIKKRWKEYGID</sequence>
<evidence type="ECO:0000259" key="3">
    <source>
        <dbReference type="Pfam" id="PF20696"/>
    </source>
</evidence>
<proteinExistence type="predicted"/>
<dbReference type="InterPro" id="IPR049381">
    <property type="entry name" value="UbiD-like_C"/>
</dbReference>
<dbReference type="InterPro" id="IPR048304">
    <property type="entry name" value="UbiD_Rift_dom"/>
</dbReference>
<feature type="domain" description="3-octaprenyl-4-hydroxybenzoate carboxy-lyase-like Rift-related" evidence="1">
    <location>
        <begin position="109"/>
        <end position="309"/>
    </location>
</feature>
<feature type="domain" description="3-octaprenyl-4-hydroxybenzoate carboxy-lyase-like C-terminal" evidence="3">
    <location>
        <begin position="319"/>
        <end position="444"/>
    </location>
</feature>